<organism evidence="7 8">
    <name type="scientific">Saprospira grandis (strain Lewin)</name>
    <dbReference type="NCBI Taxonomy" id="984262"/>
    <lineage>
        <taxon>Bacteria</taxon>
        <taxon>Pseudomonadati</taxon>
        <taxon>Bacteroidota</taxon>
        <taxon>Saprospiria</taxon>
        <taxon>Saprospirales</taxon>
        <taxon>Saprospiraceae</taxon>
        <taxon>Saprospira</taxon>
    </lineage>
</organism>
<evidence type="ECO:0000313" key="8">
    <source>
        <dbReference type="Proteomes" id="UP000007519"/>
    </source>
</evidence>
<sequence length="718" mass="83270">MIKHYVGLAFLLLVAAPNLVWAQEKEIQLEEIWRNYQFFSQSAQGFNFMQDGQHYSQLDDKKIREFDLKTGQESQVLFTAENGFDISGYSFGPKEEKILLETEPAKIYRYSYKANYFVYDRKSQKLEAVSEAGKQRYASFNPQADKVAFVRDNNLFYKDLKTGKELQITEDGEQNKIINGATDWVYEEEFAIDKAFFWSPDGRKIAFLRFDESAVKEFGMTYYLGNLYPNPVSFKYPKAGEKNAIVTVHLYDLESKKLRQLEVGTETDQYIPRLLWTPNNELCIYRMNRHQNQLDLFLLADDASAPKLLMSKENKYFIDIEDHLVFLKDGRFVWSDETDGYRHFYLYDKAGKLIRQLTKGEWDVTDFYGVDEKNERLYFQAAAQKSTEREVYWVSLKGKKMKKLSKAAGTNSAEFSPTFAFYINKHSDINTPPSFTVYQTKGNKKLRVIEDNAPLKQRLKNYNLGKIEYFSFKNPEGTKLNGWRILPPNFDPKKKYPVFMYVYGGPSAPTAGNAWKDGNNMWFQLLAQKGYIVVSVDGRGTEPRGEAFRKATYMQLGKYEAMDQIAAANYLAGLDYVDGSRIGIFGWSFGGYLSSLCLAKGNKVFKMAIAVAPVTNWKWYDSIYTERYMRTPKENNEGYEQNSPINFVERIEGAYLLVHGFADDNVHFQHAAEMSSELINNNIPFDQQFYPNKNHGIYGGYTRLHLYNKMTKFILEEL</sequence>
<keyword evidence="3" id="KW-0325">Glycoprotein</keyword>
<dbReference type="HOGENOM" id="CLU_006105_2_0_10"/>
<feature type="chain" id="PRO_5003603903" evidence="4">
    <location>
        <begin position="23"/>
        <end position="718"/>
    </location>
</feature>
<reference evidence="7 8" key="1">
    <citation type="journal article" date="2012" name="Stand. Genomic Sci.">
        <title>Complete genome sequencing and analysis of Saprospira grandis str. Lewin, a predatory marine bacterium.</title>
        <authorList>
            <person name="Saw J.H."/>
            <person name="Yuryev A."/>
            <person name="Kanbe M."/>
            <person name="Hou S."/>
            <person name="Young A.G."/>
            <person name="Aizawa S."/>
            <person name="Alam M."/>
        </authorList>
    </citation>
    <scope>NUCLEOTIDE SEQUENCE [LARGE SCALE GENOMIC DNA]</scope>
    <source>
        <strain evidence="7 8">Lewin</strain>
    </source>
</reference>
<feature type="domain" description="Dipeptidylpeptidase IV N-terminal" evidence="6">
    <location>
        <begin position="93"/>
        <end position="433"/>
    </location>
</feature>
<dbReference type="Pfam" id="PF00326">
    <property type="entry name" value="Peptidase_S9"/>
    <property type="match status" value="1"/>
</dbReference>
<gene>
    <name evidence="7" type="ordered locus">SGRA_0030</name>
</gene>
<dbReference type="KEGG" id="sgn:SGRA_0030"/>
<dbReference type="SUPFAM" id="SSF82171">
    <property type="entry name" value="DPP6 N-terminal domain-like"/>
    <property type="match status" value="1"/>
</dbReference>
<evidence type="ECO:0000259" key="5">
    <source>
        <dbReference type="Pfam" id="PF00326"/>
    </source>
</evidence>
<dbReference type="RefSeq" id="WP_014373027.1">
    <property type="nucleotide sequence ID" value="NC_016940.1"/>
</dbReference>
<feature type="signal peptide" evidence="4">
    <location>
        <begin position="1"/>
        <end position="22"/>
    </location>
</feature>
<dbReference type="InterPro" id="IPR002469">
    <property type="entry name" value="Peptidase_S9B_N"/>
</dbReference>
<evidence type="ECO:0000256" key="3">
    <source>
        <dbReference type="ARBA" id="ARBA00023180"/>
    </source>
</evidence>
<dbReference type="GO" id="GO:0004252">
    <property type="term" value="F:serine-type endopeptidase activity"/>
    <property type="evidence" value="ECO:0007669"/>
    <property type="project" value="InterPro"/>
</dbReference>
<evidence type="ECO:0000256" key="2">
    <source>
        <dbReference type="ARBA" id="ARBA00022801"/>
    </source>
</evidence>
<dbReference type="AlphaFoldDB" id="H6L3U0"/>
<dbReference type="eggNOG" id="COG1506">
    <property type="taxonomic scope" value="Bacteria"/>
</dbReference>
<dbReference type="PANTHER" id="PTHR11731:SF193">
    <property type="entry name" value="DIPEPTIDYL PEPTIDASE 9"/>
    <property type="match status" value="1"/>
</dbReference>
<feature type="domain" description="Peptidase S9 prolyl oligopeptidase catalytic" evidence="5">
    <location>
        <begin position="523"/>
        <end position="717"/>
    </location>
</feature>
<dbReference type="InterPro" id="IPR029058">
    <property type="entry name" value="AB_hydrolase_fold"/>
</dbReference>
<keyword evidence="8" id="KW-1185">Reference proteome</keyword>
<dbReference type="Proteomes" id="UP000007519">
    <property type="component" value="Chromosome"/>
</dbReference>
<dbReference type="GO" id="GO:0006508">
    <property type="term" value="P:proteolysis"/>
    <property type="evidence" value="ECO:0007669"/>
    <property type="project" value="UniProtKB-KW"/>
</dbReference>
<accession>H6L3U0</accession>
<dbReference type="PANTHER" id="PTHR11731">
    <property type="entry name" value="PROTEASE FAMILY S9B,C DIPEPTIDYL-PEPTIDASE IV-RELATED"/>
    <property type="match status" value="1"/>
</dbReference>
<protein>
    <submittedName>
        <fullName evidence="7">Peptidase S9B dipeptidylpeptidase IV domain protein</fullName>
        <ecNumber evidence="7">3.4.14.5</ecNumber>
    </submittedName>
</protein>
<dbReference type="MEROPS" id="S09.013"/>
<dbReference type="STRING" id="984262.SGRA_0030"/>
<dbReference type="PROSITE" id="PS00708">
    <property type="entry name" value="PRO_ENDOPEP_SER"/>
    <property type="match status" value="1"/>
</dbReference>
<evidence type="ECO:0000256" key="1">
    <source>
        <dbReference type="ARBA" id="ARBA00022670"/>
    </source>
</evidence>
<proteinExistence type="predicted"/>
<evidence type="ECO:0000313" key="7">
    <source>
        <dbReference type="EMBL" id="AFC22775.1"/>
    </source>
</evidence>
<evidence type="ECO:0000259" key="6">
    <source>
        <dbReference type="Pfam" id="PF00930"/>
    </source>
</evidence>
<dbReference type="eggNOG" id="COG0823">
    <property type="taxonomic scope" value="Bacteria"/>
</dbReference>
<keyword evidence="1" id="KW-0645">Protease</keyword>
<dbReference type="Gene3D" id="3.40.50.1820">
    <property type="entry name" value="alpha/beta hydrolase"/>
    <property type="match status" value="1"/>
</dbReference>
<name>H6L3U0_SAPGL</name>
<dbReference type="EMBL" id="CP002831">
    <property type="protein sequence ID" value="AFC22775.1"/>
    <property type="molecule type" value="Genomic_DNA"/>
</dbReference>
<evidence type="ECO:0000256" key="4">
    <source>
        <dbReference type="SAM" id="SignalP"/>
    </source>
</evidence>
<dbReference type="InterPro" id="IPR050278">
    <property type="entry name" value="Serine_Prot_S9B/DPPIV"/>
</dbReference>
<dbReference type="Pfam" id="PF00930">
    <property type="entry name" value="DPPIV_N"/>
    <property type="match status" value="1"/>
</dbReference>
<keyword evidence="4" id="KW-0732">Signal</keyword>
<dbReference type="SUPFAM" id="SSF53474">
    <property type="entry name" value="alpha/beta-Hydrolases"/>
    <property type="match status" value="1"/>
</dbReference>
<dbReference type="FunFam" id="3.40.50.1820:FF:000003">
    <property type="entry name" value="Dipeptidyl peptidase 4"/>
    <property type="match status" value="1"/>
</dbReference>
<dbReference type="EC" id="3.4.14.5" evidence="7"/>
<dbReference type="Gene3D" id="2.140.10.30">
    <property type="entry name" value="Dipeptidylpeptidase IV, N-terminal domain"/>
    <property type="match status" value="1"/>
</dbReference>
<dbReference type="OrthoDB" id="9812921at2"/>
<keyword evidence="2 7" id="KW-0378">Hydrolase</keyword>
<dbReference type="InterPro" id="IPR002471">
    <property type="entry name" value="Pept_S9_AS"/>
</dbReference>
<dbReference type="GO" id="GO:0008239">
    <property type="term" value="F:dipeptidyl-peptidase activity"/>
    <property type="evidence" value="ECO:0007669"/>
    <property type="project" value="UniProtKB-EC"/>
</dbReference>
<dbReference type="InterPro" id="IPR001375">
    <property type="entry name" value="Peptidase_S9_cat"/>
</dbReference>